<proteinExistence type="predicted"/>
<organism evidence="1 2">
    <name type="scientific">Alteracholeplasma palmae (strain ATCC 49389 / J233)</name>
    <name type="common">Acholeplasma palmae</name>
    <dbReference type="NCBI Taxonomy" id="1318466"/>
    <lineage>
        <taxon>Bacteria</taxon>
        <taxon>Bacillati</taxon>
        <taxon>Mycoplasmatota</taxon>
        <taxon>Mollicutes</taxon>
        <taxon>Acholeplasmatales</taxon>
        <taxon>Acholeplasmataceae</taxon>
        <taxon>Acholeplasma</taxon>
    </lineage>
</organism>
<reference evidence="1 2" key="1">
    <citation type="journal article" date="2013" name="J. Mol. Microbiol. Biotechnol.">
        <title>Analysis of the Complete Genomes of Acholeplasma brassicae , A. palmae and A. laidlawii and Their Comparison to the Obligate Parasites from ' Candidatus Phytoplasma'.</title>
        <authorList>
            <person name="Kube M."/>
            <person name="Siewert C."/>
            <person name="Migdoll A.M."/>
            <person name="Duduk B."/>
            <person name="Holz S."/>
            <person name="Rabus R."/>
            <person name="Seemuller E."/>
            <person name="Mitrovic J."/>
            <person name="Muller I."/>
            <person name="Buttner C."/>
            <person name="Reinhardt R."/>
        </authorList>
    </citation>
    <scope>NUCLEOTIDE SEQUENCE [LARGE SCALE GENOMIC DNA]</scope>
    <source>
        <strain evidence="1 2">J233</strain>
    </source>
</reference>
<evidence type="ECO:0000313" key="2">
    <source>
        <dbReference type="Proteomes" id="UP000032740"/>
    </source>
</evidence>
<gene>
    <name evidence="1" type="ORF">BN85413050</name>
</gene>
<dbReference type="AlphaFoldDB" id="U4KLS8"/>
<evidence type="ECO:0008006" key="3">
    <source>
        <dbReference type="Google" id="ProtNLM"/>
    </source>
</evidence>
<dbReference type="Gene3D" id="1.25.40.10">
    <property type="entry name" value="Tetratricopeptide repeat domain"/>
    <property type="match status" value="1"/>
</dbReference>
<keyword evidence="2" id="KW-1185">Reference proteome</keyword>
<accession>U4KLS8</accession>
<protein>
    <recommendedName>
        <fullName evidence="3">HTH cro/C1-type domain-containing protein</fullName>
    </recommendedName>
</protein>
<dbReference type="Proteomes" id="UP000032740">
    <property type="component" value="Chromosome"/>
</dbReference>
<dbReference type="RefSeq" id="WP_030003765.1">
    <property type="nucleotide sequence ID" value="NC_022538.1"/>
</dbReference>
<dbReference type="OrthoDB" id="384294at2"/>
<dbReference type="HOGENOM" id="CLU_079277_0_0_14"/>
<dbReference type="EMBL" id="FO681347">
    <property type="protein sequence ID" value="CCV64882.1"/>
    <property type="molecule type" value="Genomic_DNA"/>
</dbReference>
<name>U4KLS8_ALTPJ</name>
<dbReference type="KEGG" id="apal:BN85413050"/>
<dbReference type="InterPro" id="IPR011990">
    <property type="entry name" value="TPR-like_helical_dom_sf"/>
</dbReference>
<dbReference type="SUPFAM" id="SSF48452">
    <property type="entry name" value="TPR-like"/>
    <property type="match status" value="1"/>
</dbReference>
<evidence type="ECO:0000313" key="1">
    <source>
        <dbReference type="EMBL" id="CCV64882.1"/>
    </source>
</evidence>
<sequence>MEYLSYSKELSLFFEKLRILRGFSQESFTSEIISLRQYRRYLSGEYQIPQSVINLLSKRLGLRPEHLILEFESKRIQEANTLNNFHNAIVNKDFKKADEYEKNIIKDNIIDANNLLIYEYSILLRKYYMNLISEPTFIDDVKELISYSTLFNKNAYSSTELIIVSSLLSFSSFKEKDKIITIIKGFLSHKTYLLSGQNEKTLLLCYYRLADYAGLNGNFSEVITLCNEAINYGKQVKSNYLLADFFYYKALAYHFLDDPSHTNDSLLKLFYTLKIEDNNKKITYYSDLIKNYFNDDLITLVSKIDK</sequence>